<evidence type="ECO:0000313" key="1">
    <source>
        <dbReference type="EMBL" id="KAF9644795.1"/>
    </source>
</evidence>
<name>A0ACB6Z4W9_THEGA</name>
<organism evidence="1 2">
    <name type="scientific">Thelephora ganbajun</name>
    <name type="common">Ganba fungus</name>
    <dbReference type="NCBI Taxonomy" id="370292"/>
    <lineage>
        <taxon>Eukaryota</taxon>
        <taxon>Fungi</taxon>
        <taxon>Dikarya</taxon>
        <taxon>Basidiomycota</taxon>
        <taxon>Agaricomycotina</taxon>
        <taxon>Agaricomycetes</taxon>
        <taxon>Thelephorales</taxon>
        <taxon>Thelephoraceae</taxon>
        <taxon>Thelephora</taxon>
    </lineage>
</organism>
<evidence type="ECO:0000313" key="2">
    <source>
        <dbReference type="Proteomes" id="UP000886501"/>
    </source>
</evidence>
<keyword evidence="2" id="KW-1185">Reference proteome</keyword>
<sequence>MRRETVDRHARGCKSLSKGKSVASTNRVEDVDKDAVCFEDLDPSLSIPVGKPGSKAKSQSSTKPRFYGHDPYHLPDMDFHSTTLMARSRSSGFKRGREK</sequence>
<dbReference type="EMBL" id="MU118119">
    <property type="protein sequence ID" value="KAF9644795.1"/>
    <property type="molecule type" value="Genomic_DNA"/>
</dbReference>
<comment type="caution">
    <text evidence="1">The sequence shown here is derived from an EMBL/GenBank/DDBJ whole genome shotgun (WGS) entry which is preliminary data.</text>
</comment>
<reference evidence="1" key="2">
    <citation type="journal article" date="2020" name="Nat. Commun.">
        <title>Large-scale genome sequencing of mycorrhizal fungi provides insights into the early evolution of symbiotic traits.</title>
        <authorList>
            <person name="Miyauchi S."/>
            <person name="Kiss E."/>
            <person name="Kuo A."/>
            <person name="Drula E."/>
            <person name="Kohler A."/>
            <person name="Sanchez-Garcia M."/>
            <person name="Morin E."/>
            <person name="Andreopoulos B."/>
            <person name="Barry K.W."/>
            <person name="Bonito G."/>
            <person name="Buee M."/>
            <person name="Carver A."/>
            <person name="Chen C."/>
            <person name="Cichocki N."/>
            <person name="Clum A."/>
            <person name="Culley D."/>
            <person name="Crous P.W."/>
            <person name="Fauchery L."/>
            <person name="Girlanda M."/>
            <person name="Hayes R.D."/>
            <person name="Keri Z."/>
            <person name="LaButti K."/>
            <person name="Lipzen A."/>
            <person name="Lombard V."/>
            <person name="Magnuson J."/>
            <person name="Maillard F."/>
            <person name="Murat C."/>
            <person name="Nolan M."/>
            <person name="Ohm R.A."/>
            <person name="Pangilinan J."/>
            <person name="Pereira M.F."/>
            <person name="Perotto S."/>
            <person name="Peter M."/>
            <person name="Pfister S."/>
            <person name="Riley R."/>
            <person name="Sitrit Y."/>
            <person name="Stielow J.B."/>
            <person name="Szollosi G."/>
            <person name="Zifcakova L."/>
            <person name="Stursova M."/>
            <person name="Spatafora J.W."/>
            <person name="Tedersoo L."/>
            <person name="Vaario L.M."/>
            <person name="Yamada A."/>
            <person name="Yan M."/>
            <person name="Wang P."/>
            <person name="Xu J."/>
            <person name="Bruns T."/>
            <person name="Baldrian P."/>
            <person name="Vilgalys R."/>
            <person name="Dunand C."/>
            <person name="Henrissat B."/>
            <person name="Grigoriev I.V."/>
            <person name="Hibbett D."/>
            <person name="Nagy L.G."/>
            <person name="Martin F.M."/>
        </authorList>
    </citation>
    <scope>NUCLEOTIDE SEQUENCE</scope>
    <source>
        <strain evidence="1">P2</strain>
    </source>
</reference>
<accession>A0ACB6Z4W9</accession>
<protein>
    <submittedName>
        <fullName evidence="1">Uncharacterized protein</fullName>
    </submittedName>
</protein>
<dbReference type="Proteomes" id="UP000886501">
    <property type="component" value="Unassembled WGS sequence"/>
</dbReference>
<gene>
    <name evidence="1" type="ORF">BDM02DRAFT_3121334</name>
</gene>
<reference evidence="1" key="1">
    <citation type="submission" date="2019-10" db="EMBL/GenBank/DDBJ databases">
        <authorList>
            <consortium name="DOE Joint Genome Institute"/>
            <person name="Kuo A."/>
            <person name="Miyauchi S."/>
            <person name="Kiss E."/>
            <person name="Drula E."/>
            <person name="Kohler A."/>
            <person name="Sanchez-Garcia M."/>
            <person name="Andreopoulos B."/>
            <person name="Barry K.W."/>
            <person name="Bonito G."/>
            <person name="Buee M."/>
            <person name="Carver A."/>
            <person name="Chen C."/>
            <person name="Cichocki N."/>
            <person name="Clum A."/>
            <person name="Culley D."/>
            <person name="Crous P.W."/>
            <person name="Fauchery L."/>
            <person name="Girlanda M."/>
            <person name="Hayes R."/>
            <person name="Keri Z."/>
            <person name="Labutti K."/>
            <person name="Lipzen A."/>
            <person name="Lombard V."/>
            <person name="Magnuson J."/>
            <person name="Maillard F."/>
            <person name="Morin E."/>
            <person name="Murat C."/>
            <person name="Nolan M."/>
            <person name="Ohm R."/>
            <person name="Pangilinan J."/>
            <person name="Pereira M."/>
            <person name="Perotto S."/>
            <person name="Peter M."/>
            <person name="Riley R."/>
            <person name="Sitrit Y."/>
            <person name="Stielow B."/>
            <person name="Szollosi G."/>
            <person name="Zifcakova L."/>
            <person name="Stursova M."/>
            <person name="Spatafora J.W."/>
            <person name="Tedersoo L."/>
            <person name="Vaario L.-M."/>
            <person name="Yamada A."/>
            <person name="Yan M."/>
            <person name="Wang P."/>
            <person name="Xu J."/>
            <person name="Bruns T."/>
            <person name="Baldrian P."/>
            <person name="Vilgalys R."/>
            <person name="Henrissat B."/>
            <person name="Grigoriev I.V."/>
            <person name="Hibbett D."/>
            <person name="Nagy L.G."/>
            <person name="Martin F.M."/>
        </authorList>
    </citation>
    <scope>NUCLEOTIDE SEQUENCE</scope>
    <source>
        <strain evidence="1">P2</strain>
    </source>
</reference>
<proteinExistence type="predicted"/>